<gene>
    <name evidence="9" type="ORF">CANVERA_P2409</name>
</gene>
<dbReference type="Proteomes" id="UP001152885">
    <property type="component" value="Unassembled WGS sequence"/>
</dbReference>
<evidence type="ECO:0000256" key="3">
    <source>
        <dbReference type="ARBA" id="ARBA00022454"/>
    </source>
</evidence>
<feature type="compositionally biased region" description="Polar residues" evidence="7">
    <location>
        <begin position="1501"/>
        <end position="1522"/>
    </location>
</feature>
<reference evidence="9" key="1">
    <citation type="submission" date="2022-12" db="EMBL/GenBank/DDBJ databases">
        <authorList>
            <person name="Brejova B."/>
        </authorList>
    </citation>
    <scope>NUCLEOTIDE SEQUENCE</scope>
</reference>
<feature type="compositionally biased region" description="Low complexity" evidence="7">
    <location>
        <begin position="7"/>
        <end position="20"/>
    </location>
</feature>
<feature type="compositionally biased region" description="Polar residues" evidence="7">
    <location>
        <begin position="1585"/>
        <end position="1594"/>
    </location>
</feature>
<feature type="compositionally biased region" description="Low complexity" evidence="7">
    <location>
        <begin position="1400"/>
        <end position="1409"/>
    </location>
</feature>
<feature type="domain" description="Telomere-associated protein Rif1 N-terminal" evidence="8">
    <location>
        <begin position="281"/>
        <end position="577"/>
    </location>
</feature>
<dbReference type="Pfam" id="PF12231">
    <property type="entry name" value="Rif1_N"/>
    <property type="match status" value="1"/>
</dbReference>
<keyword evidence="3" id="KW-0158">Chromosome</keyword>
<evidence type="ECO:0000259" key="8">
    <source>
        <dbReference type="Pfam" id="PF12231"/>
    </source>
</evidence>
<keyword evidence="10" id="KW-1185">Reference proteome</keyword>
<dbReference type="PANTHER" id="PTHR22928">
    <property type="entry name" value="TELOMERE-ASSOCIATED PROTEIN RIF1"/>
    <property type="match status" value="1"/>
</dbReference>
<feature type="compositionally biased region" description="Basic residues" evidence="7">
    <location>
        <begin position="1529"/>
        <end position="1549"/>
    </location>
</feature>
<feature type="region of interest" description="Disordered" evidence="7">
    <location>
        <begin position="1305"/>
        <end position="1426"/>
    </location>
</feature>
<feature type="compositionally biased region" description="Polar residues" evidence="7">
    <location>
        <begin position="1178"/>
        <end position="1189"/>
    </location>
</feature>
<feature type="compositionally biased region" description="Low complexity" evidence="7">
    <location>
        <begin position="1338"/>
        <end position="1351"/>
    </location>
</feature>
<name>A0A9W4TX16_9ASCO</name>
<evidence type="ECO:0000313" key="10">
    <source>
        <dbReference type="Proteomes" id="UP001152885"/>
    </source>
</evidence>
<dbReference type="InterPro" id="IPR016024">
    <property type="entry name" value="ARM-type_fold"/>
</dbReference>
<feature type="compositionally biased region" description="Polar residues" evidence="7">
    <location>
        <begin position="1141"/>
        <end position="1150"/>
    </location>
</feature>
<keyword evidence="4" id="KW-0779">Telomere</keyword>
<proteinExistence type="predicted"/>
<evidence type="ECO:0000256" key="1">
    <source>
        <dbReference type="ARBA" id="ARBA00004123"/>
    </source>
</evidence>
<feature type="compositionally biased region" description="Basic and acidic residues" evidence="7">
    <location>
        <begin position="1101"/>
        <end position="1114"/>
    </location>
</feature>
<dbReference type="GO" id="GO:0000723">
    <property type="term" value="P:telomere maintenance"/>
    <property type="evidence" value="ECO:0007669"/>
    <property type="project" value="TreeGrafter"/>
</dbReference>
<dbReference type="PANTHER" id="PTHR22928:SF3">
    <property type="entry name" value="TELOMERE-ASSOCIATED PROTEIN RIF1"/>
    <property type="match status" value="1"/>
</dbReference>
<evidence type="ECO:0000256" key="6">
    <source>
        <dbReference type="ARBA" id="ARBA00023306"/>
    </source>
</evidence>
<comment type="subcellular location">
    <subcellularLocation>
        <location evidence="2">Chromosome</location>
        <location evidence="2">Telomere</location>
    </subcellularLocation>
    <subcellularLocation>
        <location evidence="1">Nucleus</location>
    </subcellularLocation>
</comment>
<feature type="compositionally biased region" description="Basic and acidic residues" evidence="7">
    <location>
        <begin position="1220"/>
        <end position="1238"/>
    </location>
</feature>
<feature type="region of interest" description="Disordered" evidence="7">
    <location>
        <begin position="1501"/>
        <end position="1554"/>
    </location>
</feature>
<organism evidence="9 10">
    <name type="scientific">Candida verbasci</name>
    <dbReference type="NCBI Taxonomy" id="1227364"/>
    <lineage>
        <taxon>Eukaryota</taxon>
        <taxon>Fungi</taxon>
        <taxon>Dikarya</taxon>
        <taxon>Ascomycota</taxon>
        <taxon>Saccharomycotina</taxon>
        <taxon>Pichiomycetes</taxon>
        <taxon>Debaryomycetaceae</taxon>
        <taxon>Candida/Lodderomyces clade</taxon>
        <taxon>Candida</taxon>
    </lineage>
</organism>
<feature type="region of interest" description="Disordered" evidence="7">
    <location>
        <begin position="1"/>
        <end position="116"/>
    </location>
</feature>
<keyword evidence="5" id="KW-0539">Nucleus</keyword>
<dbReference type="GO" id="GO:0005634">
    <property type="term" value="C:nucleus"/>
    <property type="evidence" value="ECO:0007669"/>
    <property type="project" value="UniProtKB-SubCell"/>
</dbReference>
<accession>A0A9W4TX16</accession>
<feature type="compositionally biased region" description="Basic and acidic residues" evidence="7">
    <location>
        <begin position="1362"/>
        <end position="1373"/>
    </location>
</feature>
<evidence type="ECO:0000256" key="7">
    <source>
        <dbReference type="SAM" id="MobiDB-lite"/>
    </source>
</evidence>
<feature type="region of interest" description="Disordered" evidence="7">
    <location>
        <begin position="1568"/>
        <end position="1626"/>
    </location>
</feature>
<dbReference type="CDD" id="cd14267">
    <property type="entry name" value="Rif1_CTD_C-II_like"/>
    <property type="match status" value="1"/>
</dbReference>
<dbReference type="EMBL" id="CANTUO010000002">
    <property type="protein sequence ID" value="CAI5757897.1"/>
    <property type="molecule type" value="Genomic_DNA"/>
</dbReference>
<evidence type="ECO:0000313" key="9">
    <source>
        <dbReference type="EMBL" id="CAI5757897.1"/>
    </source>
</evidence>
<feature type="compositionally biased region" description="Basic and acidic residues" evidence="7">
    <location>
        <begin position="1159"/>
        <end position="1170"/>
    </location>
</feature>
<feature type="compositionally biased region" description="Basic and acidic residues" evidence="7">
    <location>
        <begin position="1190"/>
        <end position="1211"/>
    </location>
</feature>
<dbReference type="GO" id="GO:0140445">
    <property type="term" value="C:chromosome, telomeric repeat region"/>
    <property type="evidence" value="ECO:0007669"/>
    <property type="project" value="TreeGrafter"/>
</dbReference>
<feature type="region of interest" description="Disordered" evidence="7">
    <location>
        <begin position="1101"/>
        <end position="1260"/>
    </location>
</feature>
<comment type="caution">
    <text evidence="9">The sequence shown here is derived from an EMBL/GenBank/DDBJ whole genome shotgun (WGS) entry which is preliminary data.</text>
</comment>
<evidence type="ECO:0000256" key="5">
    <source>
        <dbReference type="ARBA" id="ARBA00023242"/>
    </source>
</evidence>
<evidence type="ECO:0000256" key="2">
    <source>
        <dbReference type="ARBA" id="ARBA00004574"/>
    </source>
</evidence>
<keyword evidence="6" id="KW-0131">Cell cycle</keyword>
<protein>
    <recommendedName>
        <fullName evidence="8">Telomere-associated protein Rif1 N-terminal domain-containing protein</fullName>
    </recommendedName>
</protein>
<dbReference type="InterPro" id="IPR022031">
    <property type="entry name" value="Rif1_N"/>
</dbReference>
<dbReference type="SUPFAM" id="SSF48371">
    <property type="entry name" value="ARM repeat"/>
    <property type="match status" value="1"/>
</dbReference>
<evidence type="ECO:0000256" key="4">
    <source>
        <dbReference type="ARBA" id="ARBA00022895"/>
    </source>
</evidence>
<dbReference type="OrthoDB" id="4070686at2759"/>
<feature type="compositionally biased region" description="Acidic residues" evidence="7">
    <location>
        <begin position="1595"/>
        <end position="1604"/>
    </location>
</feature>
<sequence length="1786" mass="202994">MARTRSKGSNNTSKKSNRNSPVATRGRKAKSNQNSSNASTPKSKFVNLKLKGSENDITQEIVSPRPQPILSPPKIDSQPSSPIKRHIEINSSPIKQPIKYSTPPPQDNSLFTPSPRKKKNVAFSDDLLTYVPSSPDKNQTPGRSILKPLSLNIDATIMEMKNLRRVKEEEEQIEISQGLSPSDPNFWTQGTVCSSSSNSEELYNLIIGCITVLSIDEFNKRFEVYATLNHINKLNSKQAVIKYLTSPFPNSPTRKSCIQQLSSIINKDVEKIENKLFNNPEITESPTKNNPFQVRVINQAIRLLNSLLSDSELNNFLPMENISWIYHHACSILTNPKVSKAIVSAYILIFKDFKISSKKKRILIECDNYALAEKMLFTLINMKSFPSATLINERYFCYRNFTDLFPNIMAKNIGHWMPTLLINISNIAPPFYAKVAANAMFSIIEIAKTFLDNKQVSKFIIHFLSSNVPTDIRSILYNGLVEMDTESLNRQNFKVIDVVILRIEELMNDGETKLAMDLWVAITMLISEEVQLDEWKYFDKWVEIPYACFGSTVETQIIGLHSWKIVIYNICKNNLLSIRNGVELINRKNPMDNTALINQFLKSKIKLITFPFTIFESEMSNEVVFALHNLFIGILHLLLNPSVMRQPSKHLYIYWDKIIQPTFFNFYFKNGSIELVNRLGLDILYKLLKLTPINEKGYSELRILSNENIDLQEINSLPTRWIHSKFDRVMQVIISTFKSDLSNEQKINLWNTFMISIKPIMKKEGLKLSACSCDVIDNLPIAMAHLFKNNNIQVRLIHRLIFNLNDVFQPFNRDGESSTNIYLSILKFAIPKLSKIESMEVIRSILIGLNNEKCLIFIADYLKNELATENVIQIFTDSLNKVHLDKSRKSLNLFGEICTFYKSNYQTFVKHVIQQIVTIQDNEELIKCLNQLRIQSWNPEIIEYFLVLVKNAPNRYINQFVINFIKINLLKEELFLHTLSFLIANDFQLELNELLDQIVENALGYKNVLLPTCDIILNYIKMKSKLNEESSFVDKLCVMSQFKLGLNVTVFVDVSKLPMFGEKLKEVSDSISTKSDILIPTAKSNDDDSLESDMQKITRNNTEDVEMKDGDTVKENNSIEEDTLEDKVKNNNMEVAKTFTEENSPENNANGRVEVAKTPSEEDSHEDKQTKNGVEVFKTSNESEQSTVEDNSKTKDSDMITSLDKLRKESSNKPVVNGEQSKEQHEANKDETNVHDVEMNDNDDSGLVSSENESGVVDLTQDSDELIIELTAERIDLVNGDDEIDGRTKKAQVHDIQREEIVIQDRNIVSDAVVDDKSDEEKQEEVSESNEYADTLPDSLNNSKDTNNTSSDRIEINQADENQDKINEIDTQHDTIMADAHDGKDDGRKSVLEDSEMAQSSDKSSNSSNIEINGKDNENINSVPQEIEKTVETQVEVAQSEIIAEKRLSNNGSLIKSKNDIAKRTDLDFNNIENKDLQQDISSIEIDEPKVTNVEIMDSASSQLEQEGSAINNSQIDSSKNIVSDQKVKSKSSKRVKEKRASKRTRSKSKVSVSERLILKNSNNKSNKVEIASSMTDKEDEISELETNSISQDNTNEDSIEDTQDNNKENIPLRRSKRKTVHKDVATTNKKVRTAIDDSSVTIPKSNSLEESSGEINSFKIDNIDNGKAATHIDKNSTEQRRESVLESHTQEINHLELESSDNKSLAITKVDDILPPQSHTPDDAVKETGPSKELIPTNYSKLTVSQLTKLLSEKSDLELSNLLNEDKYEIETQLLQFMVKLRNVK</sequence>
<feature type="compositionally biased region" description="Basic and acidic residues" evidence="7">
    <location>
        <begin position="1379"/>
        <end position="1392"/>
    </location>
</feature>